<organism evidence="5 6">
    <name type="scientific">Denitromonas iodatirespirans</name>
    <dbReference type="NCBI Taxonomy" id="2795389"/>
    <lineage>
        <taxon>Bacteria</taxon>
        <taxon>Pseudomonadati</taxon>
        <taxon>Pseudomonadota</taxon>
        <taxon>Betaproteobacteria</taxon>
        <taxon>Rhodocyclales</taxon>
        <taxon>Zoogloeaceae</taxon>
        <taxon>Denitromonas</taxon>
    </lineage>
</organism>
<evidence type="ECO:0000256" key="3">
    <source>
        <dbReference type="PIRSR" id="PIRSR603782-2"/>
    </source>
</evidence>
<evidence type="ECO:0000313" key="6">
    <source>
        <dbReference type="Proteomes" id="UP000694660"/>
    </source>
</evidence>
<dbReference type="FunFam" id="3.40.30.10:FF:000013">
    <property type="entry name" value="Blast:Protein SCO1 homolog, mitochondrial"/>
    <property type="match status" value="1"/>
</dbReference>
<feature type="binding site" evidence="2">
    <location>
        <position position="66"/>
    </location>
    <ligand>
        <name>Cu cation</name>
        <dbReference type="ChEBI" id="CHEBI:23378"/>
    </ligand>
</feature>
<evidence type="ECO:0000256" key="1">
    <source>
        <dbReference type="ARBA" id="ARBA00010996"/>
    </source>
</evidence>
<evidence type="ECO:0000256" key="2">
    <source>
        <dbReference type="PIRSR" id="PIRSR603782-1"/>
    </source>
</evidence>
<dbReference type="Pfam" id="PF02630">
    <property type="entry name" value="SCO1-SenC"/>
    <property type="match status" value="1"/>
</dbReference>
<dbReference type="RefSeq" id="WP_214363658.1">
    <property type="nucleotide sequence ID" value="NZ_JAEKFT010000036.1"/>
</dbReference>
<dbReference type="AlphaFoldDB" id="A0A944H9R7"/>
<gene>
    <name evidence="5" type="ORF">I8J34_21315</name>
</gene>
<evidence type="ECO:0000256" key="4">
    <source>
        <dbReference type="SAM" id="SignalP"/>
    </source>
</evidence>
<dbReference type="SUPFAM" id="SSF52833">
    <property type="entry name" value="Thioredoxin-like"/>
    <property type="match status" value="1"/>
</dbReference>
<name>A0A944H9R7_DENI1</name>
<accession>A0A944H9R7</accession>
<feature type="binding site" evidence="2">
    <location>
        <position position="70"/>
    </location>
    <ligand>
        <name>Cu cation</name>
        <dbReference type="ChEBI" id="CHEBI:23378"/>
    </ligand>
</feature>
<keyword evidence="4" id="KW-0732">Signal</keyword>
<dbReference type="PANTHER" id="PTHR12151:SF25">
    <property type="entry name" value="LINALOOL DEHYDRATASE_ISOMERASE DOMAIN-CONTAINING PROTEIN"/>
    <property type="match status" value="1"/>
</dbReference>
<evidence type="ECO:0000313" key="5">
    <source>
        <dbReference type="EMBL" id="MBT0963728.1"/>
    </source>
</evidence>
<comment type="caution">
    <text evidence="5">The sequence shown here is derived from an EMBL/GenBank/DDBJ whole genome shotgun (WGS) entry which is preliminary data.</text>
</comment>
<dbReference type="Proteomes" id="UP000694660">
    <property type="component" value="Unassembled WGS sequence"/>
</dbReference>
<dbReference type="CDD" id="cd02968">
    <property type="entry name" value="SCO"/>
    <property type="match status" value="1"/>
</dbReference>
<dbReference type="GO" id="GO:0046872">
    <property type="term" value="F:metal ion binding"/>
    <property type="evidence" value="ECO:0007669"/>
    <property type="project" value="UniProtKB-KW"/>
</dbReference>
<dbReference type="InterPro" id="IPR003782">
    <property type="entry name" value="SCO1/SenC"/>
</dbReference>
<dbReference type="PANTHER" id="PTHR12151">
    <property type="entry name" value="ELECTRON TRANSPORT PROTIN SCO1/SENC FAMILY MEMBER"/>
    <property type="match status" value="1"/>
</dbReference>
<feature type="signal peptide" evidence="4">
    <location>
        <begin position="1"/>
        <end position="23"/>
    </location>
</feature>
<keyword evidence="3" id="KW-1015">Disulfide bond</keyword>
<feature type="binding site" evidence="2">
    <location>
        <position position="157"/>
    </location>
    <ligand>
        <name>Cu cation</name>
        <dbReference type="ChEBI" id="CHEBI:23378"/>
    </ligand>
</feature>
<keyword evidence="2" id="KW-0479">Metal-binding</keyword>
<keyword evidence="2" id="KW-0186">Copper</keyword>
<reference evidence="6" key="1">
    <citation type="journal article" date="2022" name="ISME J.">
        <title>Genetic and phylogenetic analysis of dissimilatory iodate-reducing bacteria identifies potential niches across the world's oceans.</title>
        <authorList>
            <person name="Reyes-Umana V."/>
            <person name="Henning Z."/>
            <person name="Lee K."/>
            <person name="Barnum T.P."/>
            <person name="Coates J.D."/>
        </authorList>
    </citation>
    <scope>NUCLEOTIDE SEQUENCE [LARGE SCALE GENOMIC DNA]</scope>
    <source>
        <strain evidence="6">IR12</strain>
    </source>
</reference>
<proteinExistence type="inferred from homology"/>
<dbReference type="Gene3D" id="3.40.30.10">
    <property type="entry name" value="Glutaredoxin"/>
    <property type="match status" value="1"/>
</dbReference>
<dbReference type="EMBL" id="JAEKFT010000036">
    <property type="protein sequence ID" value="MBT0963728.1"/>
    <property type="molecule type" value="Genomic_DNA"/>
</dbReference>
<sequence>MIRALGRFALTALLALGASAVPAADATTDDTPLRPRYLLMDAKGRAVTNETFPEQFQLLSFGYTFCPDVCPTTLAEVAEVMKQLGPLADRVQPVFITVDPARDTPAQLQQYADFFDPRIIGLSGSPALVERVAQNYKVRYEIVREPGAAPDAYAVDHSAGLYVLAPGGSFVKKFAFGTPVNQITDSLRQLIDQAPAPRQ</sequence>
<dbReference type="InterPro" id="IPR036249">
    <property type="entry name" value="Thioredoxin-like_sf"/>
</dbReference>
<keyword evidence="6" id="KW-1185">Reference proteome</keyword>
<feature type="disulfide bond" description="Redox-active" evidence="3">
    <location>
        <begin position="66"/>
        <end position="70"/>
    </location>
</feature>
<comment type="similarity">
    <text evidence="1">Belongs to the SCO1/2 family.</text>
</comment>
<protein>
    <submittedName>
        <fullName evidence="5">SCO family protein</fullName>
    </submittedName>
</protein>
<feature type="chain" id="PRO_5037187798" evidence="4">
    <location>
        <begin position="24"/>
        <end position="199"/>
    </location>
</feature>